<dbReference type="RefSeq" id="WP_344957177.1">
    <property type="nucleotide sequence ID" value="NZ_BAABCX010000002.1"/>
</dbReference>
<accession>A0ABP6VS85</accession>
<feature type="signal peptide" evidence="1">
    <location>
        <begin position="1"/>
        <end position="21"/>
    </location>
</feature>
<keyword evidence="3" id="KW-1185">Reference proteome</keyword>
<evidence type="ECO:0000256" key="1">
    <source>
        <dbReference type="SAM" id="SignalP"/>
    </source>
</evidence>
<feature type="chain" id="PRO_5046612794" evidence="1">
    <location>
        <begin position="22"/>
        <end position="141"/>
    </location>
</feature>
<evidence type="ECO:0000313" key="2">
    <source>
        <dbReference type="EMBL" id="GAA3538991.1"/>
    </source>
</evidence>
<dbReference type="Proteomes" id="UP001500795">
    <property type="component" value="Unassembled WGS sequence"/>
</dbReference>
<protein>
    <submittedName>
        <fullName evidence="2">Uncharacterized protein</fullName>
    </submittedName>
</protein>
<dbReference type="EMBL" id="BAABCX010000002">
    <property type="protein sequence ID" value="GAA3538991.1"/>
    <property type="molecule type" value="Genomic_DNA"/>
</dbReference>
<proteinExistence type="predicted"/>
<organism evidence="2 3">
    <name type="scientific">Zobellella aerophila</name>
    <dbReference type="NCBI Taxonomy" id="870480"/>
    <lineage>
        <taxon>Bacteria</taxon>
        <taxon>Pseudomonadati</taxon>
        <taxon>Pseudomonadota</taxon>
        <taxon>Gammaproteobacteria</taxon>
        <taxon>Aeromonadales</taxon>
        <taxon>Aeromonadaceae</taxon>
        <taxon>Zobellella</taxon>
    </lineage>
</organism>
<sequence length="141" mass="15888">MSKIPSISFFIFLFITLSGSAYPPNFDTPETINPNCRWAGVWSYNGLSEGGLINKDYNLSGIMKIRVSKNKGTVESDDSWMSEDWDFNITGNTAKGSSSNENYSLEMIQDGRRVLILRKWFFNIEHAYFLATKISGESCSA</sequence>
<reference evidence="3" key="1">
    <citation type="journal article" date="2019" name="Int. J. Syst. Evol. Microbiol.">
        <title>The Global Catalogue of Microorganisms (GCM) 10K type strain sequencing project: providing services to taxonomists for standard genome sequencing and annotation.</title>
        <authorList>
            <consortium name="The Broad Institute Genomics Platform"/>
            <consortium name="The Broad Institute Genome Sequencing Center for Infectious Disease"/>
            <person name="Wu L."/>
            <person name="Ma J."/>
        </authorList>
    </citation>
    <scope>NUCLEOTIDE SEQUENCE [LARGE SCALE GENOMIC DNA]</scope>
    <source>
        <strain evidence="3">JCM 17110</strain>
    </source>
</reference>
<name>A0ABP6VS85_9GAMM</name>
<comment type="caution">
    <text evidence="2">The sequence shown here is derived from an EMBL/GenBank/DDBJ whole genome shotgun (WGS) entry which is preliminary data.</text>
</comment>
<keyword evidence="1" id="KW-0732">Signal</keyword>
<evidence type="ECO:0000313" key="3">
    <source>
        <dbReference type="Proteomes" id="UP001500795"/>
    </source>
</evidence>
<gene>
    <name evidence="2" type="ORF">GCM10022394_18380</name>
</gene>